<comment type="subcellular location">
    <subcellularLocation>
        <location evidence="1">Nucleus</location>
    </subcellularLocation>
</comment>
<dbReference type="GO" id="GO:0061665">
    <property type="term" value="F:SUMO ligase activity"/>
    <property type="evidence" value="ECO:0007669"/>
    <property type="project" value="TreeGrafter"/>
</dbReference>
<evidence type="ECO:0000256" key="10">
    <source>
        <dbReference type="PROSITE-ProRule" id="PRU00452"/>
    </source>
</evidence>
<comment type="similarity">
    <text evidence="3">Belongs to the PIAS family.</text>
</comment>
<evidence type="ECO:0000256" key="7">
    <source>
        <dbReference type="ARBA" id="ARBA00022786"/>
    </source>
</evidence>
<sequence length="325" mass="36640">MQSVDKTFQLTRADKDLLSKQEYDVQAWCILLNDKVPFRMQWPQYADLQVNGVPVRAINRPGSQLLGANGRDDGPVITPCTRDGINKISLSGCDARVFCLGVRIVKRRTVQQILNLIPKESDGEQFEDALARVRRCVGGGTAVENADSDSDLEVVADSIPVNLRCPMSGSRMKVAGRFKPCAHMGCFDLEVFVEMNQRSRKWQCPTCLKNYSLENIIIDPYFNRITSKMRNCGEDVTEIEVKPDGCWRAKAESDRRDLGQWHFPDGTLCVPMDEVKPKSEVLKQVKQEGVSEGHASLKLGIKKNRNRLWEVSKPESKWVLRGSLV</sequence>
<dbReference type="GO" id="GO:0016925">
    <property type="term" value="P:protein sumoylation"/>
    <property type="evidence" value="ECO:0007669"/>
    <property type="project" value="TreeGrafter"/>
</dbReference>
<dbReference type="PROSITE" id="PS51044">
    <property type="entry name" value="ZF_SP_RING"/>
    <property type="match status" value="1"/>
</dbReference>
<protein>
    <recommendedName>
        <fullName evidence="11">SP-RING-type domain-containing protein</fullName>
    </recommendedName>
</protein>
<dbReference type="PANTHER" id="PTHR10782">
    <property type="entry name" value="ZINC FINGER MIZ DOMAIN-CONTAINING PROTEIN"/>
    <property type="match status" value="1"/>
</dbReference>
<evidence type="ECO:0000256" key="3">
    <source>
        <dbReference type="ARBA" id="ARBA00005383"/>
    </source>
</evidence>
<comment type="pathway">
    <text evidence="2">Protein modification; protein sumoylation.</text>
</comment>
<keyword evidence="6 10" id="KW-0863">Zinc-finger</keyword>
<dbReference type="InterPro" id="IPR031141">
    <property type="entry name" value="SIZ1/2_SP-RING"/>
</dbReference>
<accession>A0A5B6Z4K7</accession>
<evidence type="ECO:0000256" key="8">
    <source>
        <dbReference type="ARBA" id="ARBA00022833"/>
    </source>
</evidence>
<evidence type="ECO:0000259" key="11">
    <source>
        <dbReference type="PROSITE" id="PS51044"/>
    </source>
</evidence>
<reference evidence="12" key="1">
    <citation type="submission" date="2019-08" db="EMBL/GenBank/DDBJ databases">
        <title>Reference gene set and small RNA set construction with multiple tissues from Davidia involucrata Baill.</title>
        <authorList>
            <person name="Yang H."/>
            <person name="Zhou C."/>
            <person name="Li G."/>
            <person name="Wang J."/>
            <person name="Gao P."/>
            <person name="Wang M."/>
            <person name="Wang R."/>
            <person name="Zhao Y."/>
        </authorList>
    </citation>
    <scope>NUCLEOTIDE SEQUENCE</scope>
    <source>
        <tissue evidence="12">Mixed with DoveR01_LX</tissue>
    </source>
</reference>
<evidence type="ECO:0000256" key="2">
    <source>
        <dbReference type="ARBA" id="ARBA00004718"/>
    </source>
</evidence>
<keyword evidence="8" id="KW-0862">Zinc</keyword>
<gene>
    <name evidence="12" type="ORF">Din_008372</name>
</gene>
<evidence type="ECO:0000256" key="1">
    <source>
        <dbReference type="ARBA" id="ARBA00004123"/>
    </source>
</evidence>
<name>A0A5B6Z4K7_DAVIN</name>
<keyword evidence="9" id="KW-0539">Nucleus</keyword>
<dbReference type="CDD" id="cd16792">
    <property type="entry name" value="SP-RING_Siz-like"/>
    <property type="match status" value="1"/>
</dbReference>
<dbReference type="InterPro" id="IPR004181">
    <property type="entry name" value="Znf_MIZ"/>
</dbReference>
<dbReference type="Pfam" id="PF02891">
    <property type="entry name" value="zf-MIZ"/>
    <property type="match status" value="1"/>
</dbReference>
<dbReference type="InterPro" id="IPR013083">
    <property type="entry name" value="Znf_RING/FYVE/PHD"/>
</dbReference>
<dbReference type="AlphaFoldDB" id="A0A5B6Z4K7"/>
<organism evidence="12">
    <name type="scientific">Davidia involucrata</name>
    <name type="common">Dove tree</name>
    <dbReference type="NCBI Taxonomy" id="16924"/>
    <lineage>
        <taxon>Eukaryota</taxon>
        <taxon>Viridiplantae</taxon>
        <taxon>Streptophyta</taxon>
        <taxon>Embryophyta</taxon>
        <taxon>Tracheophyta</taxon>
        <taxon>Spermatophyta</taxon>
        <taxon>Magnoliopsida</taxon>
        <taxon>eudicotyledons</taxon>
        <taxon>Gunneridae</taxon>
        <taxon>Pentapetalae</taxon>
        <taxon>asterids</taxon>
        <taxon>Cornales</taxon>
        <taxon>Nyssaceae</taxon>
        <taxon>Davidia</taxon>
    </lineage>
</organism>
<evidence type="ECO:0000256" key="9">
    <source>
        <dbReference type="ARBA" id="ARBA00023242"/>
    </source>
</evidence>
<feature type="domain" description="SP-RING-type" evidence="11">
    <location>
        <begin position="148"/>
        <end position="231"/>
    </location>
</feature>
<proteinExistence type="inferred from homology"/>
<keyword evidence="4" id="KW-0808">Transferase</keyword>
<dbReference type="FunFam" id="3.30.40.10:FF:000241">
    <property type="entry name" value="E3 SUMO-protein ligase SIZ2"/>
    <property type="match status" value="1"/>
</dbReference>
<evidence type="ECO:0000256" key="4">
    <source>
        <dbReference type="ARBA" id="ARBA00022679"/>
    </source>
</evidence>
<dbReference type="GO" id="GO:0008270">
    <property type="term" value="F:zinc ion binding"/>
    <property type="evidence" value="ECO:0007669"/>
    <property type="project" value="UniProtKB-KW"/>
</dbReference>
<dbReference type="EMBL" id="GHES01008372">
    <property type="protein sequence ID" value="MPA38931.1"/>
    <property type="molecule type" value="Transcribed_RNA"/>
</dbReference>
<evidence type="ECO:0000256" key="6">
    <source>
        <dbReference type="ARBA" id="ARBA00022771"/>
    </source>
</evidence>
<dbReference type="Gene3D" id="3.30.40.10">
    <property type="entry name" value="Zinc/RING finger domain, C3HC4 (zinc finger)"/>
    <property type="match status" value="1"/>
</dbReference>
<keyword evidence="5" id="KW-0479">Metal-binding</keyword>
<dbReference type="PANTHER" id="PTHR10782:SF102">
    <property type="entry name" value="E3 SUMO-PROTEIN LIGASE SIZ1"/>
    <property type="match status" value="1"/>
</dbReference>
<evidence type="ECO:0000256" key="5">
    <source>
        <dbReference type="ARBA" id="ARBA00022723"/>
    </source>
</evidence>
<evidence type="ECO:0000313" key="12">
    <source>
        <dbReference type="EMBL" id="MPA38931.1"/>
    </source>
</evidence>
<dbReference type="GO" id="GO:0005634">
    <property type="term" value="C:nucleus"/>
    <property type="evidence" value="ECO:0007669"/>
    <property type="project" value="UniProtKB-SubCell"/>
</dbReference>
<dbReference type="GO" id="GO:0000785">
    <property type="term" value="C:chromatin"/>
    <property type="evidence" value="ECO:0007669"/>
    <property type="project" value="TreeGrafter"/>
</dbReference>
<keyword evidence="7" id="KW-0833">Ubl conjugation pathway</keyword>